<evidence type="ECO:0000256" key="9">
    <source>
        <dbReference type="ARBA" id="ARBA00022842"/>
    </source>
</evidence>
<keyword evidence="5" id="KW-0547">Nucleotide-binding</keyword>
<dbReference type="GO" id="GO:0004722">
    <property type="term" value="F:protein serine/threonine phosphatase activity"/>
    <property type="evidence" value="ECO:0007669"/>
    <property type="project" value="UniProtKB-EC"/>
</dbReference>
<feature type="domain" description="PPM-type phosphatase" evidence="18">
    <location>
        <begin position="495"/>
        <end position="708"/>
    </location>
</feature>
<name>A0A3A9W9Z4_9ACTN</name>
<evidence type="ECO:0000256" key="1">
    <source>
        <dbReference type="ARBA" id="ARBA00013081"/>
    </source>
</evidence>
<dbReference type="SMART" id="SM00331">
    <property type="entry name" value="PP2C_SIG"/>
    <property type="match status" value="1"/>
</dbReference>
<evidence type="ECO:0000256" key="15">
    <source>
        <dbReference type="ARBA" id="ARBA00081350"/>
    </source>
</evidence>
<evidence type="ECO:0000259" key="18">
    <source>
        <dbReference type="SMART" id="SM00331"/>
    </source>
</evidence>
<protein>
    <recommendedName>
        <fullName evidence="1">protein-serine/threonine phosphatase</fullName>
        <ecNumber evidence="1">3.1.3.16</ecNumber>
    </recommendedName>
    <alternativeName>
        <fullName evidence="15">Protein-serine/threonine phosphatase</fullName>
    </alternativeName>
    <alternativeName>
        <fullName evidence="14">Serine/threonine-protein kinase</fullName>
    </alternativeName>
</protein>
<dbReference type="InterPro" id="IPR003018">
    <property type="entry name" value="GAF"/>
</dbReference>
<dbReference type="SUPFAM" id="SSF81606">
    <property type="entry name" value="PP2C-like"/>
    <property type="match status" value="1"/>
</dbReference>
<evidence type="ECO:0000256" key="5">
    <source>
        <dbReference type="ARBA" id="ARBA00022741"/>
    </source>
</evidence>
<dbReference type="SMART" id="SM00065">
    <property type="entry name" value="GAF"/>
    <property type="match status" value="1"/>
</dbReference>
<keyword evidence="21" id="KW-1185">Reference proteome</keyword>
<comment type="caution">
    <text evidence="19">The sequence shown here is derived from an EMBL/GenBank/DDBJ whole genome shotgun (WGS) entry which is preliminary data.</text>
</comment>
<evidence type="ECO:0000256" key="7">
    <source>
        <dbReference type="ARBA" id="ARBA00022801"/>
    </source>
</evidence>
<feature type="region of interest" description="Disordered" evidence="16">
    <location>
        <begin position="151"/>
        <end position="171"/>
    </location>
</feature>
<feature type="domain" description="GAF" evidence="17">
    <location>
        <begin position="330"/>
        <end position="477"/>
    </location>
</feature>
<keyword evidence="4" id="KW-0479">Metal-binding</keyword>
<dbReference type="EMBL" id="RBDY01000034">
    <property type="protein sequence ID" value="RKN15164.1"/>
    <property type="molecule type" value="Genomic_DNA"/>
</dbReference>
<dbReference type="Pfam" id="PF07228">
    <property type="entry name" value="SpoIIE"/>
    <property type="match status" value="1"/>
</dbReference>
<dbReference type="Proteomes" id="UP000268652">
    <property type="component" value="Unassembled WGS sequence"/>
</dbReference>
<evidence type="ECO:0000256" key="14">
    <source>
        <dbReference type="ARBA" id="ARBA00075117"/>
    </source>
</evidence>
<evidence type="ECO:0000313" key="21">
    <source>
        <dbReference type="Proteomes" id="UP000268652"/>
    </source>
</evidence>
<dbReference type="GO" id="GO:0005524">
    <property type="term" value="F:ATP binding"/>
    <property type="evidence" value="ECO:0007669"/>
    <property type="project" value="UniProtKB-KW"/>
</dbReference>
<keyword evidence="6" id="KW-0418">Kinase</keyword>
<evidence type="ECO:0000313" key="20">
    <source>
        <dbReference type="EMBL" id="RKN15164.1"/>
    </source>
</evidence>
<evidence type="ECO:0000256" key="6">
    <source>
        <dbReference type="ARBA" id="ARBA00022777"/>
    </source>
</evidence>
<dbReference type="InterPro" id="IPR036457">
    <property type="entry name" value="PPM-type-like_dom_sf"/>
</dbReference>
<dbReference type="AlphaFoldDB" id="A0A3A9W9Z4"/>
<dbReference type="Gene3D" id="3.60.40.10">
    <property type="entry name" value="PPM-type phosphatase domain"/>
    <property type="match status" value="1"/>
</dbReference>
<evidence type="ECO:0000256" key="2">
    <source>
        <dbReference type="ARBA" id="ARBA00022553"/>
    </source>
</evidence>
<keyword evidence="9" id="KW-0460">Magnesium</keyword>
<dbReference type="Pfam" id="PF13185">
    <property type="entry name" value="GAF_2"/>
    <property type="match status" value="1"/>
</dbReference>
<dbReference type="Proteomes" id="UP000275024">
    <property type="component" value="Unassembled WGS sequence"/>
</dbReference>
<dbReference type="FunFam" id="3.60.40.10:FF:000005">
    <property type="entry name" value="Serine/threonine protein phosphatase"/>
    <property type="match status" value="1"/>
</dbReference>
<keyword evidence="11" id="KW-0464">Manganese</keyword>
<evidence type="ECO:0000256" key="16">
    <source>
        <dbReference type="SAM" id="MobiDB-lite"/>
    </source>
</evidence>
<dbReference type="Pfam" id="PF08448">
    <property type="entry name" value="PAS_4"/>
    <property type="match status" value="1"/>
</dbReference>
<dbReference type="InterPro" id="IPR035965">
    <property type="entry name" value="PAS-like_dom_sf"/>
</dbReference>
<keyword evidence="3" id="KW-0808">Transferase</keyword>
<evidence type="ECO:0000256" key="10">
    <source>
        <dbReference type="ARBA" id="ARBA00022912"/>
    </source>
</evidence>
<dbReference type="InterPro" id="IPR052016">
    <property type="entry name" value="Bact_Sigma-Reg"/>
</dbReference>
<dbReference type="RefSeq" id="WP_120699977.1">
    <property type="nucleotide sequence ID" value="NZ_RBDX01000036.1"/>
</dbReference>
<evidence type="ECO:0000313" key="19">
    <source>
        <dbReference type="EMBL" id="RKN04396.1"/>
    </source>
</evidence>
<evidence type="ECO:0000256" key="12">
    <source>
        <dbReference type="ARBA" id="ARBA00047761"/>
    </source>
</evidence>
<feature type="compositionally biased region" description="Basic and acidic residues" evidence="16">
    <location>
        <begin position="151"/>
        <end position="163"/>
    </location>
</feature>
<dbReference type="GO" id="GO:0016301">
    <property type="term" value="F:kinase activity"/>
    <property type="evidence" value="ECO:0007669"/>
    <property type="project" value="UniProtKB-KW"/>
</dbReference>
<organism evidence="19 22">
    <name type="scientific">Streptomyces radicis</name>
    <dbReference type="NCBI Taxonomy" id="1750517"/>
    <lineage>
        <taxon>Bacteria</taxon>
        <taxon>Bacillati</taxon>
        <taxon>Actinomycetota</taxon>
        <taxon>Actinomycetes</taxon>
        <taxon>Kitasatosporales</taxon>
        <taxon>Streptomycetaceae</taxon>
        <taxon>Streptomyces</taxon>
    </lineage>
</organism>
<dbReference type="GO" id="GO:0046872">
    <property type="term" value="F:metal ion binding"/>
    <property type="evidence" value="ECO:0007669"/>
    <property type="project" value="UniProtKB-KW"/>
</dbReference>
<dbReference type="SUPFAM" id="SSF55785">
    <property type="entry name" value="PYP-like sensor domain (PAS domain)"/>
    <property type="match status" value="1"/>
</dbReference>
<dbReference type="SUPFAM" id="SSF55781">
    <property type="entry name" value="GAF domain-like"/>
    <property type="match status" value="2"/>
</dbReference>
<dbReference type="EMBL" id="RBDX01000036">
    <property type="protein sequence ID" value="RKN04396.1"/>
    <property type="molecule type" value="Genomic_DNA"/>
</dbReference>
<evidence type="ECO:0000256" key="4">
    <source>
        <dbReference type="ARBA" id="ARBA00022723"/>
    </source>
</evidence>
<dbReference type="EC" id="3.1.3.16" evidence="1"/>
<comment type="catalytic activity">
    <reaction evidence="12">
        <text>O-phospho-L-seryl-[protein] + H2O = L-seryl-[protein] + phosphate</text>
        <dbReference type="Rhea" id="RHEA:20629"/>
        <dbReference type="Rhea" id="RHEA-COMP:9863"/>
        <dbReference type="Rhea" id="RHEA-COMP:11604"/>
        <dbReference type="ChEBI" id="CHEBI:15377"/>
        <dbReference type="ChEBI" id="CHEBI:29999"/>
        <dbReference type="ChEBI" id="CHEBI:43474"/>
        <dbReference type="ChEBI" id="CHEBI:83421"/>
        <dbReference type="EC" id="3.1.3.16"/>
    </reaction>
</comment>
<evidence type="ECO:0000313" key="22">
    <source>
        <dbReference type="Proteomes" id="UP000275024"/>
    </source>
</evidence>
<dbReference type="Gene3D" id="3.30.450.20">
    <property type="entry name" value="PAS domain"/>
    <property type="match status" value="1"/>
</dbReference>
<gene>
    <name evidence="20" type="ORF">D7318_27750</name>
    <name evidence="19" type="ORF">D7319_28345</name>
</gene>
<keyword evidence="7" id="KW-0378">Hydrolase</keyword>
<accession>A0A3A9W9Z4</accession>
<dbReference type="InterPro" id="IPR029016">
    <property type="entry name" value="GAF-like_dom_sf"/>
</dbReference>
<dbReference type="Gene3D" id="3.30.450.40">
    <property type="match status" value="2"/>
</dbReference>
<dbReference type="PANTHER" id="PTHR43156:SF2">
    <property type="entry name" value="STAGE II SPORULATION PROTEIN E"/>
    <property type="match status" value="1"/>
</dbReference>
<proteinExistence type="predicted"/>
<evidence type="ECO:0000256" key="3">
    <source>
        <dbReference type="ARBA" id="ARBA00022679"/>
    </source>
</evidence>
<evidence type="ECO:0000256" key="13">
    <source>
        <dbReference type="ARBA" id="ARBA00056274"/>
    </source>
</evidence>
<dbReference type="InterPro" id="IPR013656">
    <property type="entry name" value="PAS_4"/>
</dbReference>
<reference evidence="21 22" key="1">
    <citation type="submission" date="2018-09" db="EMBL/GenBank/DDBJ databases">
        <title>Streptomyces sp. nov. DS1-2, an endophytic actinomycete isolated from roots of Dendrobium scabrilingue.</title>
        <authorList>
            <person name="Kuncharoen N."/>
            <person name="Kudo T."/>
            <person name="Ohkuma M."/>
            <person name="Yuki M."/>
            <person name="Tanasupawat S."/>
        </authorList>
    </citation>
    <scope>NUCLEOTIDE SEQUENCE [LARGE SCALE GENOMIC DNA]</scope>
    <source>
        <strain evidence="19 22">AZ1-7</strain>
        <strain evidence="20 21">DS1-2</strain>
    </source>
</reference>
<keyword evidence="2" id="KW-0597">Phosphoprotein</keyword>
<evidence type="ECO:0000259" key="17">
    <source>
        <dbReference type="SMART" id="SM00065"/>
    </source>
</evidence>
<evidence type="ECO:0000256" key="8">
    <source>
        <dbReference type="ARBA" id="ARBA00022840"/>
    </source>
</evidence>
<keyword evidence="8" id="KW-0067">ATP-binding</keyword>
<dbReference type="OrthoDB" id="118142at2"/>
<dbReference type="PANTHER" id="PTHR43156">
    <property type="entry name" value="STAGE II SPORULATION PROTEIN E-RELATED"/>
    <property type="match status" value="1"/>
</dbReference>
<dbReference type="InterPro" id="IPR001932">
    <property type="entry name" value="PPM-type_phosphatase-like_dom"/>
</dbReference>
<comment type="function">
    <text evidence="13">Primarily acts as an independent SigF regulator that is sensitive to the osmosensory signal, mediating the cross talk of PknD with the SigF regulon. Possesses both phosphatase and kinase activities. The kinase domain functions as a classic anti-sigma factor-like kinase to phosphorylate the anti-anti-sigma factor domain at the canonical regulatory site, and the phosphatase domain antagonizes this activity.</text>
</comment>
<evidence type="ECO:0000256" key="11">
    <source>
        <dbReference type="ARBA" id="ARBA00023211"/>
    </source>
</evidence>
<sequence>MQKAQQSGLAVLDPLLRQAVSESGAYGGAIFLLPPGERTLWLAVITGLPREFTAPWARIWLDADIPTARCLRERHLLWTAVGDLARHYPESAVAAPYAFALADLPLIRGDETWGVLLLLFPGDHPPQMTPGEREATHAAGERLIAALEEATRRGEPVRPEDQPRVALRRRSHRHSQEAAHAAADFAERLPGGCLAMNLSGKVTFVTRTAAELVGEPARDLIGALPWEALPWLSDPVFEDRYRSVLFSRTPASFTALRPPDRWLTFELYPDASGISARIVPAEVPAGATAGAPAISAGETPGGLPSRSVPTRVGALYHLMRLAAVLTQAVEVNDVIDFAINPIMSAFGAQGLALLAVDNGRLRIIGHRGYPEAAIARLDGALLRTAPTPATRALNDGEATFYANPHEMDRVYAGMSTLTGKAAWAYLPLIASGRPVGCFVLAYDRPRDFPPEDRVLLTSLSGLVAQALDRALFYDAQHQLVRRLQSGLLPGTLPEIAGLDVAARYLPATRGVEIGGDFYDLIDLDGTACAAAIGDVQGHNVTAAALMGQVRTAVHATAGTAPGEVLARSNRLVADLDPGLFTSCLYAHVDLGNHRACLATAGHPPPLLRGTDGQVSVIAVPPGPLLGIDPAAGYPTAEVALPPGAVLLLYTDGLVERPGVDLGLSISDMADHLERHGDQPLETLADTLLEASPHGEIGGDDVAMLLISPTPR</sequence>
<keyword evidence="10" id="KW-0904">Protein phosphatase</keyword>